<dbReference type="PANTHER" id="PTHR13430">
    <property type="match status" value="1"/>
</dbReference>
<feature type="compositionally biased region" description="Polar residues" evidence="4">
    <location>
        <begin position="1132"/>
        <end position="1148"/>
    </location>
</feature>
<dbReference type="PANTHER" id="PTHR13430:SF4">
    <property type="entry name" value="AUTOPHAGY-RELATED PROTEIN 13"/>
    <property type="match status" value="1"/>
</dbReference>
<feature type="compositionally biased region" description="Pro residues" evidence="4">
    <location>
        <begin position="1160"/>
        <end position="1171"/>
    </location>
</feature>
<reference evidence="6 7" key="1">
    <citation type="journal article" date="2018" name="Front. Microbiol.">
        <title>Prospects for Fungal Bioremediation of Acidic Radioactive Waste Sites: Characterization and Genome Sequence of Rhodotorula taiwanensis MD1149.</title>
        <authorList>
            <person name="Tkavc R."/>
            <person name="Matrosova V.Y."/>
            <person name="Grichenko O.E."/>
            <person name="Gostincar C."/>
            <person name="Volpe R.P."/>
            <person name="Klimenkova P."/>
            <person name="Gaidamakova E.K."/>
            <person name="Zhou C.E."/>
            <person name="Stewart B.J."/>
            <person name="Lyman M.G."/>
            <person name="Malfatti S.A."/>
            <person name="Rubinfeld B."/>
            <person name="Courtot M."/>
            <person name="Singh J."/>
            <person name="Dalgard C.L."/>
            <person name="Hamilton T."/>
            <person name="Frey K.G."/>
            <person name="Gunde-Cimerman N."/>
            <person name="Dugan L."/>
            <person name="Daly M.J."/>
        </authorList>
    </citation>
    <scope>NUCLEOTIDE SEQUENCE [LARGE SCALE GENOMIC DNA]</scope>
    <source>
        <strain evidence="6 7">MD1149</strain>
    </source>
</reference>
<feature type="compositionally biased region" description="Low complexity" evidence="4">
    <location>
        <begin position="985"/>
        <end position="1019"/>
    </location>
</feature>
<evidence type="ECO:0000313" key="6">
    <source>
        <dbReference type="EMBL" id="POY75108.1"/>
    </source>
</evidence>
<feature type="compositionally biased region" description="Polar residues" evidence="4">
    <location>
        <begin position="763"/>
        <end position="775"/>
    </location>
</feature>
<evidence type="ECO:0000256" key="3">
    <source>
        <dbReference type="RuleBase" id="RU361214"/>
    </source>
</evidence>
<organism evidence="6 7">
    <name type="scientific">Rhodotorula taiwanensis</name>
    <dbReference type="NCBI Taxonomy" id="741276"/>
    <lineage>
        <taxon>Eukaryota</taxon>
        <taxon>Fungi</taxon>
        <taxon>Dikarya</taxon>
        <taxon>Basidiomycota</taxon>
        <taxon>Pucciniomycotina</taxon>
        <taxon>Microbotryomycetes</taxon>
        <taxon>Sporidiobolales</taxon>
        <taxon>Sporidiobolaceae</taxon>
        <taxon>Rhodotorula</taxon>
    </lineage>
</organism>
<protein>
    <recommendedName>
        <fullName evidence="3">Autophagy-related protein 13</fullName>
    </recommendedName>
</protein>
<feature type="compositionally biased region" description="Low complexity" evidence="4">
    <location>
        <begin position="851"/>
        <end position="864"/>
    </location>
</feature>
<feature type="compositionally biased region" description="Low complexity" evidence="4">
    <location>
        <begin position="608"/>
        <end position="619"/>
    </location>
</feature>
<feature type="region of interest" description="Disordered" evidence="4">
    <location>
        <begin position="941"/>
        <end position="965"/>
    </location>
</feature>
<keyword evidence="2 3" id="KW-0072">Autophagy</keyword>
<evidence type="ECO:0000256" key="4">
    <source>
        <dbReference type="SAM" id="MobiDB-lite"/>
    </source>
</evidence>
<accession>A0A2S5BEA5</accession>
<feature type="region of interest" description="Disordered" evidence="4">
    <location>
        <begin position="33"/>
        <end position="62"/>
    </location>
</feature>
<name>A0A2S5BEA5_9BASI</name>
<dbReference type="EMBL" id="PJQD01000019">
    <property type="protein sequence ID" value="POY75108.1"/>
    <property type="molecule type" value="Genomic_DNA"/>
</dbReference>
<feature type="compositionally biased region" description="Polar residues" evidence="4">
    <location>
        <begin position="663"/>
        <end position="684"/>
    </location>
</feature>
<feature type="compositionally biased region" description="Basic and acidic residues" evidence="4">
    <location>
        <begin position="525"/>
        <end position="534"/>
    </location>
</feature>
<feature type="compositionally biased region" description="Low complexity" evidence="4">
    <location>
        <begin position="901"/>
        <end position="910"/>
    </location>
</feature>
<sequence length="1372" mass="141322">MSTSSRPTDVDRAKTDQLIHHFYSKTVAIISQARTGEPLQPSEATGPATDSGADRRTISGAQKTRRINKWFNLEIPEPTEPFRSQLKQWRTVSSTLLEPASDSRTTTSSNRPPSLVLEVVLDPSDLTPNQVVVLSDQRGRRVRVSPAGRPSAAHPHITRPASAAGYTTTPSGGGAIKRAISPYPRGPGIAHAHRASETNSTGSRSPSKGAAGSQLPIVLERWTLDLVPYADGASAGEERRHPSSSAPRSGGPSPTSSSTTDSYSLPSGPTAGPPPSSSSSSTTAPPRRPADPSALELPTVYKRSILHFRTLYSLVRVLPAFALAKTLARRRRGLTTTPAPTTTTFGMPASAADASATGGRLASSGELRGGFAGGGGRNGAGLKVGLSLRAVAGGPGSGVRGEHDEDEAIGVDVPLADEGTDPMTDSLGRGDGRTGGERSNLVATEIAFPGVATPFGTLVLSLSYRTNVDFAVEDIETLLSSRFIDEDFFRPTIARYTSHVTVARDPSLQDDVARPGSLPISAAFRPRDLGHEPVDPDAMESSPDATRRRTDSAVPRRLPPDQPQRKSYGDLTAPSQTPSVPSEAPRPETPLTAPVPVPGSLSRPPLFAGSSASSSRYGSAGVGDGGPLSDAAVAGSPASAIRGGGDPVEPAFISLSRARRTSFGGSATGSGIQRASPISRSPSALDSGGTADPLASGPAALPSQTPISGSLPRRISLTSSGASGSPIFRPGSYISNSPSQGYGYGHAYSYSGSGTGIIRQHPISGSPSSQQSFGISRSPLAGPPTFPGGASGPAAAPRPIAASVRTPSYTGVGAGYGSQGSYTASRSYGRTGSSGGSAEWTAGGAAGPGGPESLSRRSTASRLSFGAAGSPAVGAYSSGRSSRLGTMMRQHDEGRFPLSQPSSSAPASTTVKRFVNEGREPEDAAEIEDFLSMLDSKPDLRALDSSRSFPTSSSATGAGAGARSVVVSKRDIDEQLRLLKSSVFGSISGPSGESPSPPAFTTSSAGAAGMSASPRGPSGLSALRRQTSRLSIEEHPAEELAAEAAATDAHPLQDDRPAPPPRLSPPQQGLAPYETTVSGLDRTPRGAYRSLKRDVLVSPTLSATSSSTALPAPPPLSSESPLHLEPRYLPLPTSSANSPLASPRNQQHYGAPFTCAVPPSGQPYPPLPYPPSSVAAPDPTPTGPISLGPYSSHASRQPIGPPRVGGGPAGTGGFGLSTIDSERTSMAASVSSLSTRGDGDGEQDGGDSYRGEEEAVGRLELDDSPALSLDADARAQDPPEQDSDCHRGRSHWTGLARSSIRSSAAADRDDDNDDDDDIASLAAAAYRHSRDPTPAARQPPSPGYFTSNPRRSRSRGRGAPHGMSPPDMPWMA</sequence>
<feature type="compositionally biased region" description="Acidic residues" evidence="4">
    <location>
        <begin position="1308"/>
        <end position="1318"/>
    </location>
</feature>
<evidence type="ECO:0000256" key="2">
    <source>
        <dbReference type="ARBA" id="ARBA00023006"/>
    </source>
</evidence>
<dbReference type="GO" id="GO:0000407">
    <property type="term" value="C:phagophore assembly site"/>
    <property type="evidence" value="ECO:0007669"/>
    <property type="project" value="TreeGrafter"/>
</dbReference>
<proteinExistence type="inferred from homology"/>
<comment type="caution">
    <text evidence="6">The sequence shown here is derived from an EMBL/GenBank/DDBJ whole genome shotgun (WGS) entry which is preliminary data.</text>
</comment>
<evidence type="ECO:0000259" key="5">
    <source>
        <dbReference type="Pfam" id="PF10033"/>
    </source>
</evidence>
<feature type="domain" description="Autophagy-related protein 13 N-terminal" evidence="5">
    <location>
        <begin position="19"/>
        <end position="332"/>
    </location>
</feature>
<feature type="compositionally biased region" description="Polar residues" evidence="4">
    <location>
        <begin position="197"/>
        <end position="206"/>
    </location>
</feature>
<dbReference type="GO" id="GO:1990316">
    <property type="term" value="C:Atg1/ULK1 kinase complex"/>
    <property type="evidence" value="ECO:0007669"/>
    <property type="project" value="InterPro"/>
</dbReference>
<feature type="region of interest" description="Disordered" evidence="4">
    <location>
        <begin position="233"/>
        <end position="295"/>
    </location>
</feature>
<dbReference type="InterPro" id="IPR018731">
    <property type="entry name" value="Atg13_N"/>
</dbReference>
<feature type="compositionally biased region" description="Low complexity" evidence="4">
    <location>
        <begin position="792"/>
        <end position="802"/>
    </location>
</feature>
<dbReference type="GO" id="GO:0034727">
    <property type="term" value="P:piecemeal microautophagy of the nucleus"/>
    <property type="evidence" value="ECO:0007669"/>
    <property type="project" value="TreeGrafter"/>
</dbReference>
<dbReference type="Proteomes" id="UP000237144">
    <property type="component" value="Unassembled WGS sequence"/>
</dbReference>
<keyword evidence="7" id="KW-1185">Reference proteome</keyword>
<feature type="compositionally biased region" description="Basic and acidic residues" evidence="4">
    <location>
        <begin position="1271"/>
        <end position="1287"/>
    </location>
</feature>
<feature type="region of interest" description="Disordered" evidence="4">
    <location>
        <begin position="755"/>
        <end position="910"/>
    </location>
</feature>
<dbReference type="Gene3D" id="3.30.900.10">
    <property type="entry name" value="HORMA domain"/>
    <property type="match status" value="1"/>
</dbReference>
<dbReference type="InterPro" id="IPR036570">
    <property type="entry name" value="HORMA_dom_sf"/>
</dbReference>
<feature type="region of interest" description="Disordered" evidence="4">
    <location>
        <begin position="508"/>
        <end position="735"/>
    </location>
</feature>
<dbReference type="InterPro" id="IPR040182">
    <property type="entry name" value="ATG13"/>
</dbReference>
<feature type="region of interest" description="Disordered" evidence="4">
    <location>
        <begin position="138"/>
        <end position="212"/>
    </location>
</feature>
<dbReference type="GO" id="GO:0034497">
    <property type="term" value="P:protein localization to phagophore assembly site"/>
    <property type="evidence" value="ECO:0007669"/>
    <property type="project" value="TreeGrafter"/>
</dbReference>
<gene>
    <name evidence="6" type="ORF">BMF94_1738</name>
</gene>
<evidence type="ECO:0000256" key="1">
    <source>
        <dbReference type="ARBA" id="ARBA00005246"/>
    </source>
</evidence>
<feature type="compositionally biased region" description="Low complexity" evidence="4">
    <location>
        <begin position="1098"/>
        <end position="1110"/>
    </location>
</feature>
<feature type="compositionally biased region" description="Basic and acidic residues" evidence="4">
    <location>
        <begin position="1247"/>
        <end position="1261"/>
    </location>
</feature>
<feature type="region of interest" description="Disordered" evidence="4">
    <location>
        <begin position="984"/>
        <end position="1372"/>
    </location>
</feature>
<comment type="similarity">
    <text evidence="1 3">Belongs to the ATG13 family. Fungi subfamily.</text>
</comment>
<feature type="compositionally biased region" description="Gly residues" evidence="4">
    <location>
        <begin position="1203"/>
        <end position="1215"/>
    </location>
</feature>
<dbReference type="GO" id="GO:0000423">
    <property type="term" value="P:mitophagy"/>
    <property type="evidence" value="ECO:0007669"/>
    <property type="project" value="TreeGrafter"/>
</dbReference>
<evidence type="ECO:0000313" key="7">
    <source>
        <dbReference type="Proteomes" id="UP000237144"/>
    </source>
</evidence>
<dbReference type="STRING" id="741276.A0A2S5BEA5"/>
<feature type="compositionally biased region" description="Polar residues" evidence="4">
    <location>
        <begin position="1224"/>
        <end position="1235"/>
    </location>
</feature>
<feature type="compositionally biased region" description="Low complexity" evidence="4">
    <location>
        <begin position="945"/>
        <end position="965"/>
    </location>
</feature>
<feature type="region of interest" description="Disordered" evidence="4">
    <location>
        <begin position="414"/>
        <end position="436"/>
    </location>
</feature>
<feature type="compositionally biased region" description="Low complexity" evidence="4">
    <location>
        <begin position="1295"/>
        <end position="1305"/>
    </location>
</feature>
<dbReference type="OrthoDB" id="70161at2759"/>
<dbReference type="GO" id="GO:0005829">
    <property type="term" value="C:cytosol"/>
    <property type="evidence" value="ECO:0007669"/>
    <property type="project" value="TreeGrafter"/>
</dbReference>
<feature type="compositionally biased region" description="Low complexity" evidence="4">
    <location>
        <begin position="243"/>
        <end position="270"/>
    </location>
</feature>
<dbReference type="Pfam" id="PF10033">
    <property type="entry name" value="ATG13"/>
    <property type="match status" value="1"/>
</dbReference>